<evidence type="ECO:0000256" key="6">
    <source>
        <dbReference type="ARBA" id="ARBA00023163"/>
    </source>
</evidence>
<evidence type="ECO:0000256" key="2">
    <source>
        <dbReference type="ARBA" id="ARBA00022771"/>
    </source>
</evidence>
<sequence>MCLTTVSKAVVMSTQGSIMRAIAAVARRNKAIGSVFAILAQVQSIRGVSPNCGGRSSSADDARTIVIDSDDEDGQGCSAGEVCGVCGAEKAAMHYGAIACVGCKGFFRRALMKADQLECQANGNCPIRVACRPNRDYTGRQKKKALAMPKESVTCCSTTKSKGDWMKKLTVEMRTLLMNLLNIEAKVMK</sequence>
<protein>
    <submittedName>
        <fullName evidence="10">Zinc finger, C4 type</fullName>
    </submittedName>
</protein>
<evidence type="ECO:0000313" key="10">
    <source>
        <dbReference type="EMBL" id="PIO64315.1"/>
    </source>
</evidence>
<keyword evidence="5" id="KW-0238">DNA-binding</keyword>
<dbReference type="PROSITE" id="PS51030">
    <property type="entry name" value="NUCLEAR_REC_DBD_2"/>
    <property type="match status" value="1"/>
</dbReference>
<dbReference type="Pfam" id="PF00105">
    <property type="entry name" value="zf-C4"/>
    <property type="match status" value="1"/>
</dbReference>
<keyword evidence="11" id="KW-1185">Reference proteome</keyword>
<dbReference type="PROSITE" id="PS00031">
    <property type="entry name" value="NUCLEAR_REC_DBD_1"/>
    <property type="match status" value="1"/>
</dbReference>
<proteinExistence type="predicted"/>
<evidence type="ECO:0000256" key="7">
    <source>
        <dbReference type="ARBA" id="ARBA00023170"/>
    </source>
</evidence>
<evidence type="ECO:0000256" key="5">
    <source>
        <dbReference type="ARBA" id="ARBA00023125"/>
    </source>
</evidence>
<evidence type="ECO:0000256" key="4">
    <source>
        <dbReference type="ARBA" id="ARBA00023015"/>
    </source>
</evidence>
<feature type="non-terminal residue" evidence="10">
    <location>
        <position position="189"/>
    </location>
</feature>
<evidence type="ECO:0000256" key="3">
    <source>
        <dbReference type="ARBA" id="ARBA00022833"/>
    </source>
</evidence>
<keyword evidence="3" id="KW-0862">Zinc</keyword>
<gene>
    <name evidence="10" type="ORF">TELCIR_14062</name>
</gene>
<reference evidence="10 11" key="1">
    <citation type="submission" date="2015-09" db="EMBL/GenBank/DDBJ databases">
        <title>Draft genome of the parasitic nematode Teladorsagia circumcincta isolate WARC Sus (inbred).</title>
        <authorList>
            <person name="Mitreva M."/>
        </authorList>
    </citation>
    <scope>NUCLEOTIDE SEQUENCE [LARGE SCALE GENOMIC DNA]</scope>
    <source>
        <strain evidence="10 11">S</strain>
    </source>
</reference>
<dbReference type="GO" id="GO:0003700">
    <property type="term" value="F:DNA-binding transcription factor activity"/>
    <property type="evidence" value="ECO:0007669"/>
    <property type="project" value="InterPro"/>
</dbReference>
<evidence type="ECO:0000256" key="1">
    <source>
        <dbReference type="ARBA" id="ARBA00022723"/>
    </source>
</evidence>
<dbReference type="InterPro" id="IPR001628">
    <property type="entry name" value="Znf_hrmn_rcpt"/>
</dbReference>
<evidence type="ECO:0000313" key="11">
    <source>
        <dbReference type="Proteomes" id="UP000230423"/>
    </source>
</evidence>
<dbReference type="PRINTS" id="PR00047">
    <property type="entry name" value="STROIDFINGER"/>
</dbReference>
<organism evidence="10 11">
    <name type="scientific">Teladorsagia circumcincta</name>
    <name type="common">Brown stomach worm</name>
    <name type="synonym">Ostertagia circumcincta</name>
    <dbReference type="NCBI Taxonomy" id="45464"/>
    <lineage>
        <taxon>Eukaryota</taxon>
        <taxon>Metazoa</taxon>
        <taxon>Ecdysozoa</taxon>
        <taxon>Nematoda</taxon>
        <taxon>Chromadorea</taxon>
        <taxon>Rhabditida</taxon>
        <taxon>Rhabditina</taxon>
        <taxon>Rhabditomorpha</taxon>
        <taxon>Strongyloidea</taxon>
        <taxon>Trichostrongylidae</taxon>
        <taxon>Teladorsagia</taxon>
    </lineage>
</organism>
<keyword evidence="4" id="KW-0805">Transcription regulation</keyword>
<dbReference type="GO" id="GO:0043565">
    <property type="term" value="F:sequence-specific DNA binding"/>
    <property type="evidence" value="ECO:0007669"/>
    <property type="project" value="InterPro"/>
</dbReference>
<keyword evidence="2" id="KW-0863">Zinc-finger</keyword>
<feature type="domain" description="Nuclear receptor" evidence="9">
    <location>
        <begin position="80"/>
        <end position="155"/>
    </location>
</feature>
<keyword evidence="1" id="KW-0479">Metal-binding</keyword>
<keyword evidence="6" id="KW-0804">Transcription</keyword>
<dbReference type="PANTHER" id="PTHR47519:SF3">
    <property type="entry name" value="NUCLEAR HORMONE RECEPTOR FAMILY MEMBER NHR-5"/>
    <property type="match status" value="1"/>
</dbReference>
<keyword evidence="8" id="KW-0539">Nucleus</keyword>
<dbReference type="EMBL" id="KZ350009">
    <property type="protein sequence ID" value="PIO64315.1"/>
    <property type="molecule type" value="Genomic_DNA"/>
</dbReference>
<name>A0A2G9U2A5_TELCI</name>
<dbReference type="OrthoDB" id="5771769at2759"/>
<dbReference type="SUPFAM" id="SSF57716">
    <property type="entry name" value="Glucocorticoid receptor-like (DNA-binding domain)"/>
    <property type="match status" value="1"/>
</dbReference>
<dbReference type="AlphaFoldDB" id="A0A2G9U2A5"/>
<evidence type="ECO:0000256" key="8">
    <source>
        <dbReference type="ARBA" id="ARBA00023242"/>
    </source>
</evidence>
<dbReference type="SMART" id="SM00399">
    <property type="entry name" value="ZnF_C4"/>
    <property type="match status" value="1"/>
</dbReference>
<dbReference type="PANTHER" id="PTHR47519">
    <property type="entry name" value="NUCLEAR HORMONE RECEPTOR FAMILY MEMBER NHR-31-RELATED"/>
    <property type="match status" value="1"/>
</dbReference>
<accession>A0A2G9U2A5</accession>
<dbReference type="InterPro" id="IPR052496">
    <property type="entry name" value="Orphan_Nuclear_Rcpt"/>
</dbReference>
<dbReference type="GO" id="GO:0008270">
    <property type="term" value="F:zinc ion binding"/>
    <property type="evidence" value="ECO:0007669"/>
    <property type="project" value="UniProtKB-KW"/>
</dbReference>
<keyword evidence="7" id="KW-0675">Receptor</keyword>
<dbReference type="InterPro" id="IPR013088">
    <property type="entry name" value="Znf_NHR/GATA"/>
</dbReference>
<dbReference type="Proteomes" id="UP000230423">
    <property type="component" value="Unassembled WGS sequence"/>
</dbReference>
<dbReference type="Gene3D" id="3.30.50.10">
    <property type="entry name" value="Erythroid Transcription Factor GATA-1, subunit A"/>
    <property type="match status" value="1"/>
</dbReference>
<evidence type="ECO:0000259" key="9">
    <source>
        <dbReference type="PROSITE" id="PS51030"/>
    </source>
</evidence>